<feature type="compositionally biased region" description="Polar residues" evidence="1">
    <location>
        <begin position="220"/>
        <end position="229"/>
    </location>
</feature>
<keyword evidence="2" id="KW-0472">Membrane</keyword>
<reference evidence="3" key="1">
    <citation type="submission" date="2020-05" db="EMBL/GenBank/DDBJ databases">
        <title>Mycena genomes resolve the evolution of fungal bioluminescence.</title>
        <authorList>
            <person name="Tsai I.J."/>
        </authorList>
    </citation>
    <scope>NUCLEOTIDE SEQUENCE</scope>
    <source>
        <strain evidence="3">CCC161011</strain>
    </source>
</reference>
<keyword evidence="4" id="KW-1185">Reference proteome</keyword>
<gene>
    <name evidence="3" type="ORF">MVEN_01190700</name>
</gene>
<proteinExistence type="predicted"/>
<evidence type="ECO:0000256" key="2">
    <source>
        <dbReference type="SAM" id="Phobius"/>
    </source>
</evidence>
<keyword evidence="2" id="KW-0812">Transmembrane</keyword>
<dbReference type="AlphaFoldDB" id="A0A8H7CVW3"/>
<evidence type="ECO:0000256" key="1">
    <source>
        <dbReference type="SAM" id="MobiDB-lite"/>
    </source>
</evidence>
<protein>
    <submittedName>
        <fullName evidence="3">Uncharacterized protein</fullName>
    </submittedName>
</protein>
<dbReference type="Proteomes" id="UP000620124">
    <property type="component" value="Unassembled WGS sequence"/>
</dbReference>
<feature type="transmembrane region" description="Helical" evidence="2">
    <location>
        <begin position="315"/>
        <end position="338"/>
    </location>
</feature>
<feature type="region of interest" description="Disordered" evidence="1">
    <location>
        <begin position="1"/>
        <end position="30"/>
    </location>
</feature>
<feature type="transmembrane region" description="Helical" evidence="2">
    <location>
        <begin position="399"/>
        <end position="417"/>
    </location>
</feature>
<dbReference type="EMBL" id="JACAZI010000009">
    <property type="protein sequence ID" value="KAF7352270.1"/>
    <property type="molecule type" value="Genomic_DNA"/>
</dbReference>
<evidence type="ECO:0000313" key="3">
    <source>
        <dbReference type="EMBL" id="KAF7352270.1"/>
    </source>
</evidence>
<feature type="region of interest" description="Disordered" evidence="1">
    <location>
        <begin position="194"/>
        <end position="238"/>
    </location>
</feature>
<feature type="transmembrane region" description="Helical" evidence="2">
    <location>
        <begin position="287"/>
        <end position="309"/>
    </location>
</feature>
<comment type="caution">
    <text evidence="3">The sequence shown here is derived from an EMBL/GenBank/DDBJ whole genome shotgun (WGS) entry which is preliminary data.</text>
</comment>
<name>A0A8H7CVW3_9AGAR</name>
<accession>A0A8H7CVW3</accession>
<evidence type="ECO:0000313" key="4">
    <source>
        <dbReference type="Proteomes" id="UP000620124"/>
    </source>
</evidence>
<dbReference type="OrthoDB" id="2679843at2759"/>
<feature type="transmembrane region" description="Helical" evidence="2">
    <location>
        <begin position="359"/>
        <end position="379"/>
    </location>
</feature>
<sequence length="427" mass="46877">MEKGNTWQPHGIQERGTIPPDVSQTSRSDKAHKAWTKLGRWLKGPDTVMDLDVDPDELEACKKQWALKWQKYCEDFPQESLGHLAGMGQAELRARIDWLEAEFTRVREKIPELSDNTSDPQVLAGLLFIGEMLGSCQADLVSVMTAARAVDSSVPEFHIPIEELKTVELCHMFALSCVNKIVTLKQVQAVRWRHQVGTSESDRTTSRRGSLSASEAEAQPATNVRTTPTLEPGGVRFDSRNLTGDEPVNLPFHSEDIGPGRLLGRAINQPQNPLTVVSSSNSHRNNLTALIGIAFFGASITWSTVFSGTRGDLVLISWSACLFIVGAVGAAAASMLLLPDEDLVAKYPPVRWTVRILSLLSMVHVLAGMFLVTLAILLLDPSQESLQARAGRRGVQSAGVYAIAVSMGFVGVSGAMWRRHTIRTWFR</sequence>
<keyword evidence="2" id="KW-1133">Transmembrane helix</keyword>
<organism evidence="3 4">
    <name type="scientific">Mycena venus</name>
    <dbReference type="NCBI Taxonomy" id="2733690"/>
    <lineage>
        <taxon>Eukaryota</taxon>
        <taxon>Fungi</taxon>
        <taxon>Dikarya</taxon>
        <taxon>Basidiomycota</taxon>
        <taxon>Agaricomycotina</taxon>
        <taxon>Agaricomycetes</taxon>
        <taxon>Agaricomycetidae</taxon>
        <taxon>Agaricales</taxon>
        <taxon>Marasmiineae</taxon>
        <taxon>Mycenaceae</taxon>
        <taxon>Mycena</taxon>
    </lineage>
</organism>